<dbReference type="Pfam" id="PF04643">
    <property type="entry name" value="Motilin_assoc"/>
    <property type="match status" value="1"/>
</dbReference>
<evidence type="ECO:0000256" key="7">
    <source>
        <dbReference type="ARBA" id="ARBA00022815"/>
    </source>
</evidence>
<dbReference type="GO" id="GO:0001696">
    <property type="term" value="P:gastric acid secretion"/>
    <property type="evidence" value="ECO:0007669"/>
    <property type="project" value="TreeGrafter"/>
</dbReference>
<reference evidence="16" key="2">
    <citation type="submission" date="2025-09" db="UniProtKB">
        <authorList>
            <consortium name="Ensembl"/>
        </authorList>
    </citation>
    <scope>IDENTIFICATION</scope>
</reference>
<evidence type="ECO:0000256" key="1">
    <source>
        <dbReference type="ARBA" id="ARBA00004613"/>
    </source>
</evidence>
<evidence type="ECO:0000259" key="14">
    <source>
        <dbReference type="Pfam" id="PF04643"/>
    </source>
</evidence>
<dbReference type="InterPro" id="IPR006737">
    <property type="entry name" value="Motilin_assoc"/>
</dbReference>
<feature type="domain" description="Motilin/ghrelin" evidence="15">
    <location>
        <begin position="24"/>
        <end position="53"/>
    </location>
</feature>
<reference evidence="16" key="1">
    <citation type="submission" date="2025-08" db="UniProtKB">
        <authorList>
            <consortium name="Ensembl"/>
        </authorList>
    </citation>
    <scope>IDENTIFICATION</scope>
</reference>
<dbReference type="AlphaFoldDB" id="A0A8C6Z5P4"/>
<name>A0A8C6Z5P4_NOTPE</name>
<feature type="chain" id="PRO_5034634533" description="Appetite-regulating hormone" evidence="13">
    <location>
        <begin position="24"/>
        <end position="124"/>
    </location>
</feature>
<dbReference type="InterPro" id="IPR006738">
    <property type="entry name" value="Motilin_ghrelin"/>
</dbReference>
<evidence type="ECO:0000256" key="4">
    <source>
        <dbReference type="ARBA" id="ARBA00022525"/>
    </source>
</evidence>
<evidence type="ECO:0000256" key="8">
    <source>
        <dbReference type="ARBA" id="ARBA00023288"/>
    </source>
</evidence>
<dbReference type="InterPro" id="IPR005441">
    <property type="entry name" value="Preproghrelin"/>
</dbReference>
<keyword evidence="17" id="KW-1185">Reference proteome</keyword>
<dbReference type="Ensembl" id="ENSNPET00000008621.1">
    <property type="protein sequence ID" value="ENSNPEP00000008411.1"/>
    <property type="gene ID" value="ENSNPEG00000006295.1"/>
</dbReference>
<dbReference type="GO" id="GO:0050728">
    <property type="term" value="P:negative regulation of inflammatory response"/>
    <property type="evidence" value="ECO:0007669"/>
    <property type="project" value="TreeGrafter"/>
</dbReference>
<dbReference type="Pfam" id="PF04644">
    <property type="entry name" value="Motilin_ghrelin"/>
    <property type="match status" value="1"/>
</dbReference>
<dbReference type="PANTHER" id="PTHR14122:SF1">
    <property type="entry name" value="APPETITE-REGULATING HORMONE"/>
    <property type="match status" value="1"/>
</dbReference>
<accession>A0A8C6Z5P4</accession>
<proteinExistence type="inferred from homology"/>
<dbReference type="GO" id="GO:0060124">
    <property type="term" value="P:positive regulation of growth hormone secretion"/>
    <property type="evidence" value="ECO:0007669"/>
    <property type="project" value="TreeGrafter"/>
</dbReference>
<feature type="signal peptide" evidence="13">
    <location>
        <begin position="1"/>
        <end position="23"/>
    </location>
</feature>
<dbReference type="PANTHER" id="PTHR14122">
    <property type="entry name" value="GHRELIN PRECURSOR"/>
    <property type="match status" value="1"/>
</dbReference>
<keyword evidence="7" id="KW-0027">Amidation</keyword>
<keyword evidence="4" id="KW-0964">Secreted</keyword>
<organism evidence="16 17">
    <name type="scientific">Nothoprocta perdicaria</name>
    <name type="common">Chilean tinamou</name>
    <name type="synonym">Crypturus perdicarius</name>
    <dbReference type="NCBI Taxonomy" id="30464"/>
    <lineage>
        <taxon>Eukaryota</taxon>
        <taxon>Metazoa</taxon>
        <taxon>Chordata</taxon>
        <taxon>Craniata</taxon>
        <taxon>Vertebrata</taxon>
        <taxon>Euteleostomi</taxon>
        <taxon>Archelosauria</taxon>
        <taxon>Archosauria</taxon>
        <taxon>Dinosauria</taxon>
        <taxon>Saurischia</taxon>
        <taxon>Theropoda</taxon>
        <taxon>Coelurosauria</taxon>
        <taxon>Aves</taxon>
        <taxon>Palaeognathae</taxon>
        <taxon>Tinamiformes</taxon>
        <taxon>Tinamidae</taxon>
        <taxon>Nothoprocta</taxon>
    </lineage>
</organism>
<evidence type="ECO:0000256" key="9">
    <source>
        <dbReference type="ARBA" id="ARBA00025531"/>
    </source>
</evidence>
<keyword evidence="8" id="KW-0449">Lipoprotein</keyword>
<evidence type="ECO:0000313" key="16">
    <source>
        <dbReference type="Ensembl" id="ENSNPEP00000008411.1"/>
    </source>
</evidence>
<dbReference type="GO" id="GO:0005615">
    <property type="term" value="C:extracellular space"/>
    <property type="evidence" value="ECO:0007669"/>
    <property type="project" value="TreeGrafter"/>
</dbReference>
<evidence type="ECO:0000313" key="17">
    <source>
        <dbReference type="Proteomes" id="UP000694420"/>
    </source>
</evidence>
<evidence type="ECO:0000256" key="12">
    <source>
        <dbReference type="ARBA" id="ARBA00031102"/>
    </source>
</evidence>
<sequence>MLLRGALLGVLLFSALCAETVLAGSSFLSPEYKKIQQRKDSRRPATTTTTLHRRSMEGFSDTTEAWAEDGSNSVEIKFNVPFEIGVKLTEEQYQEYGQTLEKLLGDVLEENAKGTYNQISKAEI</sequence>
<evidence type="ECO:0000256" key="11">
    <source>
        <dbReference type="ARBA" id="ARBA00030507"/>
    </source>
</evidence>
<dbReference type="Proteomes" id="UP000694420">
    <property type="component" value="Unplaced"/>
</dbReference>
<comment type="subcellular location">
    <subcellularLocation>
        <location evidence="1">Secreted</location>
    </subcellularLocation>
</comment>
<feature type="domain" description="Motilin/ghrelin-associated peptide" evidence="14">
    <location>
        <begin position="60"/>
        <end position="114"/>
    </location>
</feature>
<evidence type="ECO:0000256" key="6">
    <source>
        <dbReference type="ARBA" id="ARBA00022729"/>
    </source>
</evidence>
<dbReference type="GO" id="GO:0031768">
    <property type="term" value="F:ghrelin receptor binding"/>
    <property type="evidence" value="ECO:0007669"/>
    <property type="project" value="TreeGrafter"/>
</dbReference>
<dbReference type="PRINTS" id="PR01624">
    <property type="entry name" value="GHRELIN"/>
</dbReference>
<comment type="function">
    <text evidence="9">Ghrelin is the ligand for growth hormone secretagogue receptor type 1 (GHSR). Induces the release of growth hormone from the pituitary. Has an appetite-stimulating effect, induces adiposity and stimulates gastric acid secretion. Involved in growth regulation.</text>
</comment>
<evidence type="ECO:0000256" key="3">
    <source>
        <dbReference type="ARBA" id="ARBA00021118"/>
    </source>
</evidence>
<evidence type="ECO:0000256" key="10">
    <source>
        <dbReference type="ARBA" id="ARBA00030480"/>
    </source>
</evidence>
<evidence type="ECO:0000256" key="5">
    <source>
        <dbReference type="ARBA" id="ARBA00022702"/>
    </source>
</evidence>
<dbReference type="GO" id="GO:0016608">
    <property type="term" value="F:growth hormone-releasing hormone activity"/>
    <property type="evidence" value="ECO:0007669"/>
    <property type="project" value="InterPro"/>
</dbReference>
<protein>
    <recommendedName>
        <fullName evidence="3">Appetite-regulating hormone</fullName>
    </recommendedName>
    <alternativeName>
        <fullName evidence="10">Growth hormone secretagogue</fullName>
    </alternativeName>
    <alternativeName>
        <fullName evidence="11">Growth hormone-releasing peptide</fullName>
    </alternativeName>
    <alternativeName>
        <fullName evidence="12">Motilin-related peptide</fullName>
    </alternativeName>
</protein>
<comment type="similarity">
    <text evidence="2">Belongs to the motilin family.</text>
</comment>
<gene>
    <name evidence="16" type="primary">GHRL</name>
</gene>
<keyword evidence="6 13" id="KW-0732">Signal</keyword>
<evidence type="ECO:0000256" key="13">
    <source>
        <dbReference type="SAM" id="SignalP"/>
    </source>
</evidence>
<dbReference type="GO" id="GO:0032095">
    <property type="term" value="P:regulation of response to food"/>
    <property type="evidence" value="ECO:0007669"/>
    <property type="project" value="TreeGrafter"/>
</dbReference>
<evidence type="ECO:0000259" key="15">
    <source>
        <dbReference type="Pfam" id="PF04644"/>
    </source>
</evidence>
<keyword evidence="5" id="KW-0372">Hormone</keyword>
<evidence type="ECO:0000256" key="2">
    <source>
        <dbReference type="ARBA" id="ARBA00006473"/>
    </source>
</evidence>